<dbReference type="InterPro" id="IPR058548">
    <property type="entry name" value="MlaB-like_STAS"/>
</dbReference>
<organism evidence="2 3">
    <name type="scientific">Albidovulum litorale</name>
    <dbReference type="NCBI Taxonomy" id="2984134"/>
    <lineage>
        <taxon>Bacteria</taxon>
        <taxon>Pseudomonadati</taxon>
        <taxon>Pseudomonadota</taxon>
        <taxon>Alphaproteobacteria</taxon>
        <taxon>Rhodobacterales</taxon>
        <taxon>Paracoccaceae</taxon>
        <taxon>Albidovulum</taxon>
    </lineage>
</organism>
<dbReference type="EMBL" id="JAOWKZ010000003">
    <property type="protein sequence ID" value="MCV2873343.1"/>
    <property type="molecule type" value="Genomic_DNA"/>
</dbReference>
<protein>
    <submittedName>
        <fullName evidence="2">STAS domain-containing protein</fullName>
    </submittedName>
</protein>
<accession>A0ABT2ZQA2</accession>
<dbReference type="RefSeq" id="WP_263740550.1">
    <property type="nucleotide sequence ID" value="NZ_JAOWKZ010000003.1"/>
</dbReference>
<dbReference type="Pfam" id="PF13466">
    <property type="entry name" value="STAS_2"/>
    <property type="match status" value="1"/>
</dbReference>
<dbReference type="SUPFAM" id="SSF52091">
    <property type="entry name" value="SpoIIaa-like"/>
    <property type="match status" value="1"/>
</dbReference>
<evidence type="ECO:0000313" key="2">
    <source>
        <dbReference type="EMBL" id="MCV2873343.1"/>
    </source>
</evidence>
<evidence type="ECO:0000259" key="1">
    <source>
        <dbReference type="Pfam" id="PF13466"/>
    </source>
</evidence>
<dbReference type="Proteomes" id="UP001652564">
    <property type="component" value="Unassembled WGS sequence"/>
</dbReference>
<evidence type="ECO:0000313" key="3">
    <source>
        <dbReference type="Proteomes" id="UP001652564"/>
    </source>
</evidence>
<keyword evidence="3" id="KW-1185">Reference proteome</keyword>
<name>A0ABT2ZQA2_9RHOB</name>
<reference evidence="2 3" key="1">
    <citation type="submission" date="2022-10" db="EMBL/GenBank/DDBJ databases">
        <title>Defluviimonas sp. nov., isolated from ocean surface sediments.</title>
        <authorList>
            <person name="He W."/>
            <person name="Wang L."/>
            <person name="Zhang D.-F."/>
        </authorList>
    </citation>
    <scope>NUCLEOTIDE SEQUENCE [LARGE SCALE GENOMIC DNA]</scope>
    <source>
        <strain evidence="2 3">WL0050</strain>
    </source>
</reference>
<sequence>MALVLDSRLDLPVARRLHATLLARSGTALEIDASAVSHLGGLCLQILLAAGQNWRKTGTSLIIRQRSAQFDAALKAFGVEPADLQSLPEEGV</sequence>
<dbReference type="InterPro" id="IPR036513">
    <property type="entry name" value="STAS_dom_sf"/>
</dbReference>
<feature type="domain" description="MlaB-like STAS" evidence="1">
    <location>
        <begin position="3"/>
        <end position="79"/>
    </location>
</feature>
<proteinExistence type="predicted"/>
<comment type="caution">
    <text evidence="2">The sequence shown here is derived from an EMBL/GenBank/DDBJ whole genome shotgun (WGS) entry which is preliminary data.</text>
</comment>
<gene>
    <name evidence="2" type="ORF">OEZ71_13675</name>
</gene>